<organism evidence="2 3">
    <name type="scientific">Streptomyces hyderabadensis</name>
    <dbReference type="NCBI Taxonomy" id="598549"/>
    <lineage>
        <taxon>Bacteria</taxon>
        <taxon>Bacillati</taxon>
        <taxon>Actinomycetota</taxon>
        <taxon>Actinomycetes</taxon>
        <taxon>Kitasatosporales</taxon>
        <taxon>Streptomycetaceae</taxon>
        <taxon>Streptomyces</taxon>
    </lineage>
</organism>
<evidence type="ECO:0000313" key="3">
    <source>
        <dbReference type="Proteomes" id="UP001500610"/>
    </source>
</evidence>
<accession>A0ABP9I2J5</accession>
<comment type="caution">
    <text evidence="2">The sequence shown here is derived from an EMBL/GenBank/DDBJ whole genome shotgun (WGS) entry which is preliminary data.</text>
</comment>
<evidence type="ECO:0000256" key="1">
    <source>
        <dbReference type="SAM" id="MobiDB-lite"/>
    </source>
</evidence>
<proteinExistence type="predicted"/>
<protein>
    <submittedName>
        <fullName evidence="2">Uncharacterized protein</fullName>
    </submittedName>
</protein>
<sequence length="84" mass="9187">MPSFSTAFGSSPKSFCPDQPAHAYDTGPGTREVARRLLCGLAWRGPEMTEAQVVTWAFFMERVTRIELALSAWEATALDGRPGP</sequence>
<evidence type="ECO:0000313" key="2">
    <source>
        <dbReference type="EMBL" id="GAA4986171.1"/>
    </source>
</evidence>
<name>A0ABP9I2J5_9ACTN</name>
<keyword evidence="3" id="KW-1185">Reference proteome</keyword>
<feature type="compositionally biased region" description="Polar residues" evidence="1">
    <location>
        <begin position="1"/>
        <end position="13"/>
    </location>
</feature>
<gene>
    <name evidence="2" type="ORF">GCM10023257_27070</name>
</gene>
<reference evidence="3" key="1">
    <citation type="journal article" date="2019" name="Int. J. Syst. Evol. Microbiol.">
        <title>The Global Catalogue of Microorganisms (GCM) 10K type strain sequencing project: providing services to taxonomists for standard genome sequencing and annotation.</title>
        <authorList>
            <consortium name="The Broad Institute Genomics Platform"/>
            <consortium name="The Broad Institute Genome Sequencing Center for Infectious Disease"/>
            <person name="Wu L."/>
            <person name="Ma J."/>
        </authorList>
    </citation>
    <scope>NUCLEOTIDE SEQUENCE [LARGE SCALE GENOMIC DNA]</scope>
    <source>
        <strain evidence="3">JCM 17657</strain>
    </source>
</reference>
<dbReference type="Proteomes" id="UP001500610">
    <property type="component" value="Unassembled WGS sequence"/>
</dbReference>
<feature type="region of interest" description="Disordered" evidence="1">
    <location>
        <begin position="1"/>
        <end position="28"/>
    </location>
</feature>
<dbReference type="EMBL" id="BAABIV010000011">
    <property type="protein sequence ID" value="GAA4986171.1"/>
    <property type="molecule type" value="Genomic_DNA"/>
</dbReference>